<keyword evidence="3" id="KW-1185">Reference proteome</keyword>
<dbReference type="EMBL" id="CAJNDS010002091">
    <property type="protein sequence ID" value="CAE7320697.1"/>
    <property type="molecule type" value="Genomic_DNA"/>
</dbReference>
<dbReference type="Proteomes" id="UP000604046">
    <property type="component" value="Unassembled WGS sequence"/>
</dbReference>
<comment type="caution">
    <text evidence="2">The sequence shown here is derived from an EMBL/GenBank/DDBJ whole genome shotgun (WGS) entry which is preliminary data.</text>
</comment>
<name>A0A812NPJ6_9DINO</name>
<reference evidence="2" key="1">
    <citation type="submission" date="2021-02" db="EMBL/GenBank/DDBJ databases">
        <authorList>
            <person name="Dougan E. K."/>
            <person name="Rhodes N."/>
            <person name="Thang M."/>
            <person name="Chan C."/>
        </authorList>
    </citation>
    <scope>NUCLEOTIDE SEQUENCE</scope>
</reference>
<dbReference type="AlphaFoldDB" id="A0A812NPJ6"/>
<gene>
    <name evidence="2" type="ORF">SNAT2548_LOCUS16811</name>
</gene>
<evidence type="ECO:0000256" key="1">
    <source>
        <dbReference type="SAM" id="Coils"/>
    </source>
</evidence>
<keyword evidence="1" id="KW-0175">Coiled coil</keyword>
<accession>A0A812NPJ6</accession>
<protein>
    <submittedName>
        <fullName evidence="2">Uncharacterized protein</fullName>
    </submittedName>
</protein>
<dbReference type="OrthoDB" id="434934at2759"/>
<sequence length="444" mass="49062">MATVRMERQDTATLVDDADKLEKSLQNWCEIRRGQHTSMQVELQEEQKALQSAAKLMLSGTDLEIFKPASLVTFLQVVQRHQNEHKVQEQASEHRALRGKPSPALEKITKLVDSMVSVLEKAQEDDNLKIQMCKDETTSAQEAKAALSEKAQSKAADIATLSEQLETLERDVAAEKKAITRVDWVVATATKLREKEHKHLATSIAQGAAAVDVMHKAMNSLQKYLDEGGTLGGQKAMKDDEEFGFLLESASPATDNKAALRSLQAVIDAVRGEVEQVKLREAADQAAYVEMIQVARASRRKDAYTLTDFVGGQAALAAESQRIQDRQKALKEQMGLTDQLASTLQAECEKLITDYKAKKQARIMEMDVLRSKKSALAAWPHCHPAHSFPNAKYLEVPTMQVTVTGPSPRCCVAPCSSYISYLWITWLSLQCHGPCPLLLSCGST</sequence>
<evidence type="ECO:0000313" key="2">
    <source>
        <dbReference type="EMBL" id="CAE7320697.1"/>
    </source>
</evidence>
<organism evidence="2 3">
    <name type="scientific">Symbiodinium natans</name>
    <dbReference type="NCBI Taxonomy" id="878477"/>
    <lineage>
        <taxon>Eukaryota</taxon>
        <taxon>Sar</taxon>
        <taxon>Alveolata</taxon>
        <taxon>Dinophyceae</taxon>
        <taxon>Suessiales</taxon>
        <taxon>Symbiodiniaceae</taxon>
        <taxon>Symbiodinium</taxon>
    </lineage>
</organism>
<feature type="coiled-coil region" evidence="1">
    <location>
        <begin position="151"/>
        <end position="178"/>
    </location>
</feature>
<proteinExistence type="predicted"/>
<evidence type="ECO:0000313" key="3">
    <source>
        <dbReference type="Proteomes" id="UP000604046"/>
    </source>
</evidence>